<evidence type="ECO:0000313" key="3">
    <source>
        <dbReference type="Proteomes" id="UP000274046"/>
    </source>
</evidence>
<protein>
    <submittedName>
        <fullName evidence="2">DUF4145 domain-containing protein</fullName>
    </submittedName>
</protein>
<evidence type="ECO:0000313" key="2">
    <source>
        <dbReference type="EMBL" id="RNL52490.1"/>
    </source>
</evidence>
<keyword evidence="3" id="KW-1185">Reference proteome</keyword>
<dbReference type="Proteomes" id="UP000274046">
    <property type="component" value="Unassembled WGS sequence"/>
</dbReference>
<keyword evidence="1" id="KW-0812">Transmembrane</keyword>
<gene>
    <name evidence="2" type="ORF">D7004_13150</name>
</gene>
<dbReference type="OrthoDB" id="5815199at2"/>
<comment type="caution">
    <text evidence="2">The sequence shown here is derived from an EMBL/GenBank/DDBJ whole genome shotgun (WGS) entry which is preliminary data.</text>
</comment>
<feature type="transmembrane region" description="Helical" evidence="1">
    <location>
        <begin position="27"/>
        <end position="48"/>
    </location>
</feature>
<sequence length="239" mass="27439">MLAPQLSKKTEAMDSNPPISQYELLKIIFDFIGTIFWPLITFIIVLIYRKAILRLIDRAKKIELPGGLSLEAIEEDIKEAKELAIEIKIERKPEVQNLLDTQSIRLESEANKKMIDNGLRPSPSGLDLSYYKDIANTDPRLALVGLRIDFELMLRNLAKGFKIRLEEKEPLSKVISKMLNFGAITTKQYEFINVIFRISNSAAHGSEISRRQVYEVLEIGQVLVDDYLAWLDWGFKKQI</sequence>
<dbReference type="RefSeq" id="WP_123206293.1">
    <property type="nucleotide sequence ID" value="NZ_RBEE01000023.1"/>
</dbReference>
<reference evidence="2 3" key="1">
    <citation type="submission" date="2018-10" db="EMBL/GenBank/DDBJ databases">
        <title>Genome sequencing of Pedobacter jejuensis TNB23.</title>
        <authorList>
            <person name="Cho Y.-J."/>
            <person name="Cho A."/>
            <person name="Kim O.-S."/>
        </authorList>
    </citation>
    <scope>NUCLEOTIDE SEQUENCE [LARGE SCALE GENOMIC DNA]</scope>
    <source>
        <strain evidence="2 3">TNB23</strain>
    </source>
</reference>
<dbReference type="AlphaFoldDB" id="A0A3N0BUD0"/>
<proteinExistence type="predicted"/>
<keyword evidence="1" id="KW-1133">Transmembrane helix</keyword>
<organism evidence="2 3">
    <name type="scientific">Pedobacter jejuensis</name>
    <dbReference type="NCBI Taxonomy" id="1268550"/>
    <lineage>
        <taxon>Bacteria</taxon>
        <taxon>Pseudomonadati</taxon>
        <taxon>Bacteroidota</taxon>
        <taxon>Sphingobacteriia</taxon>
        <taxon>Sphingobacteriales</taxon>
        <taxon>Sphingobacteriaceae</taxon>
        <taxon>Pedobacter</taxon>
    </lineage>
</organism>
<accession>A0A3N0BUD0</accession>
<dbReference type="EMBL" id="RBEE01000023">
    <property type="protein sequence ID" value="RNL52490.1"/>
    <property type="molecule type" value="Genomic_DNA"/>
</dbReference>
<name>A0A3N0BUD0_9SPHI</name>
<keyword evidence="1" id="KW-0472">Membrane</keyword>
<evidence type="ECO:0000256" key="1">
    <source>
        <dbReference type="SAM" id="Phobius"/>
    </source>
</evidence>